<evidence type="ECO:0000313" key="3">
    <source>
        <dbReference type="EMBL" id="MBC5786992.1"/>
    </source>
</evidence>
<dbReference type="Gene3D" id="3.40.50.2000">
    <property type="entry name" value="Glycogen Phosphorylase B"/>
    <property type="match status" value="2"/>
</dbReference>
<sequence length="403" mass="45621">MKKIAMFTMGTRGDVQPYIYLAQELIQHECEVVLGSHPCWKNLIESSGVKFIPIGPDIDIEKEAAIIRGKNKNPALSMLKTMRFVFKIVEQSSREVYQASVGKDLIIVSHSQMGATEAEVLNIPIVNVTLQTEMIPQARKPKTFMDRVFGGFIAKQIAKPYNKIRKQYGLKPAKDIGKIMSKQLDLIPISTYVKQRNPYWEPQHILTGFWYQEAKGYEPDEKLREFLKSGEKPILLALGAMSFEDKAETAKLDAFVKAFEKCGERAMIQGFQKTLKEYKLPDTMIAVGSIPHSYLFQKCKMVVHHCGFGTAAATLIYGVPSIPVPHVLDQIGFANILFDLGVACKPLDGKHIREQEVICSIHDMENHYEERLQTAQELSEKIREEHGLQSAVKLILETMNHEK</sequence>
<dbReference type="RefSeq" id="WP_186996154.1">
    <property type="nucleotide sequence ID" value="NZ_JACOQK010000001.1"/>
</dbReference>
<feature type="domain" description="Glycosyltransferase family 28 N-terminal" evidence="1">
    <location>
        <begin position="4"/>
        <end position="95"/>
    </location>
</feature>
<reference evidence="3 4" key="1">
    <citation type="submission" date="2020-08" db="EMBL/GenBank/DDBJ databases">
        <title>Genome public.</title>
        <authorList>
            <person name="Liu C."/>
            <person name="Sun Q."/>
        </authorList>
    </citation>
    <scope>NUCLEOTIDE SEQUENCE [LARGE SCALE GENOMIC DNA]</scope>
    <source>
        <strain evidence="3 4">NSJ-27</strain>
    </source>
</reference>
<dbReference type="Pfam" id="PF03033">
    <property type="entry name" value="Glyco_transf_28"/>
    <property type="match status" value="1"/>
</dbReference>
<dbReference type="InterPro" id="IPR010610">
    <property type="entry name" value="EryCIII-like_C"/>
</dbReference>
<accession>A0ABR7IPE5</accession>
<dbReference type="InterPro" id="IPR002213">
    <property type="entry name" value="UDP_glucos_trans"/>
</dbReference>
<dbReference type="InterPro" id="IPR050426">
    <property type="entry name" value="Glycosyltransferase_28"/>
</dbReference>
<dbReference type="CDD" id="cd03784">
    <property type="entry name" value="GT1_Gtf-like"/>
    <property type="match status" value="1"/>
</dbReference>
<dbReference type="Proteomes" id="UP000649151">
    <property type="component" value="Unassembled WGS sequence"/>
</dbReference>
<protein>
    <submittedName>
        <fullName evidence="3">Glycosyltransferase family 1 protein</fullName>
    </submittedName>
</protein>
<dbReference type="EMBL" id="JACOQK010000001">
    <property type="protein sequence ID" value="MBC5786992.1"/>
    <property type="molecule type" value="Genomic_DNA"/>
</dbReference>
<comment type="caution">
    <text evidence="3">The sequence shown here is derived from an EMBL/GenBank/DDBJ whole genome shotgun (WGS) entry which is preliminary data.</text>
</comment>
<organism evidence="3 4">
    <name type="scientific">Clostridium facile</name>
    <dbReference type="NCBI Taxonomy" id="2763035"/>
    <lineage>
        <taxon>Bacteria</taxon>
        <taxon>Bacillati</taxon>
        <taxon>Bacillota</taxon>
        <taxon>Clostridia</taxon>
        <taxon>Eubacteriales</taxon>
        <taxon>Clostridiaceae</taxon>
        <taxon>Clostridium</taxon>
    </lineage>
</organism>
<dbReference type="InterPro" id="IPR004276">
    <property type="entry name" value="GlycoTrans_28_N"/>
</dbReference>
<proteinExistence type="predicted"/>
<gene>
    <name evidence="3" type="ORF">H8Z77_03000</name>
</gene>
<evidence type="ECO:0000259" key="2">
    <source>
        <dbReference type="Pfam" id="PF06722"/>
    </source>
</evidence>
<evidence type="ECO:0000313" key="4">
    <source>
        <dbReference type="Proteomes" id="UP000649151"/>
    </source>
</evidence>
<dbReference type="SUPFAM" id="SSF53756">
    <property type="entry name" value="UDP-Glycosyltransferase/glycogen phosphorylase"/>
    <property type="match status" value="1"/>
</dbReference>
<keyword evidence="4" id="KW-1185">Reference proteome</keyword>
<dbReference type="PANTHER" id="PTHR48050">
    <property type="entry name" value="STEROL 3-BETA-GLUCOSYLTRANSFERASE"/>
    <property type="match status" value="1"/>
</dbReference>
<evidence type="ECO:0000259" key="1">
    <source>
        <dbReference type="Pfam" id="PF03033"/>
    </source>
</evidence>
<name>A0ABR7IPE5_9CLOT</name>
<feature type="domain" description="Erythromycin biosynthesis protein CIII-like C-terminal" evidence="2">
    <location>
        <begin position="279"/>
        <end position="344"/>
    </location>
</feature>
<dbReference type="PANTHER" id="PTHR48050:SF13">
    <property type="entry name" value="STEROL 3-BETA-GLUCOSYLTRANSFERASE UGT80A2"/>
    <property type="match status" value="1"/>
</dbReference>
<dbReference type="Pfam" id="PF06722">
    <property type="entry name" value="EryCIII-like_C"/>
    <property type="match status" value="1"/>
</dbReference>